<dbReference type="EMBL" id="CP111013">
    <property type="protein sequence ID" value="WAQ96404.1"/>
    <property type="molecule type" value="Genomic_DNA"/>
</dbReference>
<organism evidence="1 2">
    <name type="scientific">Mya arenaria</name>
    <name type="common">Soft-shell clam</name>
    <dbReference type="NCBI Taxonomy" id="6604"/>
    <lineage>
        <taxon>Eukaryota</taxon>
        <taxon>Metazoa</taxon>
        <taxon>Spiralia</taxon>
        <taxon>Lophotrochozoa</taxon>
        <taxon>Mollusca</taxon>
        <taxon>Bivalvia</taxon>
        <taxon>Autobranchia</taxon>
        <taxon>Heteroconchia</taxon>
        <taxon>Euheterodonta</taxon>
        <taxon>Imparidentia</taxon>
        <taxon>Neoheterodontei</taxon>
        <taxon>Myida</taxon>
        <taxon>Myoidea</taxon>
        <taxon>Myidae</taxon>
        <taxon>Mya</taxon>
    </lineage>
</organism>
<protein>
    <submittedName>
        <fullName evidence="1">Uncharacterized protein</fullName>
    </submittedName>
</protein>
<sequence>MDTCQCCSLRPYMHLDLQEVIWCTSSHVRLTSPRGWVKLGQNAKATIDDQISRLNSVNYGPEPFFCLFFRRMADYMAASS</sequence>
<accession>A0ABY7DFD9</accession>
<keyword evidence="2" id="KW-1185">Reference proteome</keyword>
<proteinExistence type="predicted"/>
<reference evidence="1" key="1">
    <citation type="submission" date="2022-11" db="EMBL/GenBank/DDBJ databases">
        <title>Centuries of genome instability and evolution in soft-shell clam transmissible cancer (bioRxiv).</title>
        <authorList>
            <person name="Hart S.F.M."/>
            <person name="Yonemitsu M.A."/>
            <person name="Giersch R.M."/>
            <person name="Beal B.F."/>
            <person name="Arriagada G."/>
            <person name="Davis B.W."/>
            <person name="Ostrander E.A."/>
            <person name="Goff S.P."/>
            <person name="Metzger M.J."/>
        </authorList>
    </citation>
    <scope>NUCLEOTIDE SEQUENCE</scope>
    <source>
        <strain evidence="1">MELC-2E11</strain>
        <tissue evidence="1">Siphon/mantle</tissue>
    </source>
</reference>
<evidence type="ECO:0000313" key="2">
    <source>
        <dbReference type="Proteomes" id="UP001164746"/>
    </source>
</evidence>
<dbReference type="Proteomes" id="UP001164746">
    <property type="component" value="Chromosome 2"/>
</dbReference>
<gene>
    <name evidence="1" type="ORF">MAR_029094</name>
</gene>
<evidence type="ECO:0000313" key="1">
    <source>
        <dbReference type="EMBL" id="WAQ96404.1"/>
    </source>
</evidence>
<name>A0ABY7DFD9_MYAAR</name>